<comment type="subcellular location">
    <subcellularLocation>
        <location evidence="2">Membrane</location>
    </subcellularLocation>
</comment>
<dbReference type="InterPro" id="IPR011546">
    <property type="entry name" value="Pept_M41_FtsH_extracell"/>
</dbReference>
<evidence type="ECO:0000256" key="16">
    <source>
        <dbReference type="SAM" id="Phobius"/>
    </source>
</evidence>
<dbReference type="Gene3D" id="3.40.50.300">
    <property type="entry name" value="P-loop containing nucleotide triphosphate hydrolases"/>
    <property type="match status" value="1"/>
</dbReference>
<evidence type="ECO:0000256" key="7">
    <source>
        <dbReference type="ARBA" id="ARBA00022723"/>
    </source>
</evidence>
<dbReference type="FunFam" id="3.40.50.300:FF:002568">
    <property type="entry name" value="Cell division protein (FtsH)"/>
    <property type="match status" value="1"/>
</dbReference>
<evidence type="ECO:0000256" key="13">
    <source>
        <dbReference type="ARBA" id="ARBA00023049"/>
    </source>
</evidence>
<sequence>MIKDFRRRLARWRSTPAGWIWPVAIVATVAAAALTFRWWRALPATPPTVSYSVFLQRLEQGAVKSITVIPGSEVRGIWSRALKDAPAGSTFRVEYPTFEVTPVLDRAERAGAPATLQPQSSINAEFWREVLLVALALFAIGYILRRQMSGGSEMGAIGAARRSRTTFADVGGHEGTVAELRELVEFLKAPEAFRAVGARTPKGVLMFGPPGTGKTLMARAVAGEAGVPFFVISGSEVTGFLIGLGAARIKKLFRQARRRGGVIFIDELDAIGGRRGRNQSHNEDDRTLNQLLVEMDGFSPREHVLVIGATNRQEDLDHALLRPGRFDRAVAVGLPTAAEREAILRLHVRQRGVPLDETVDLGRLARLMPQTSGAELANLVNEAAIAAARDRASVVTWHHVEQARDRLLLGKERTGFRASDDEWRAVAVHEAGHALAGLLFHAEEGLHKVTIQPRGQAMGVAHFSPGEVVLHTRRFLEGQICKGLGGRAAEEIMFGPDAVTSGAKADLQYTTRVAREMVYKLGMGSGTGLVAFDDREGGGAVSGELHAAMDRDVRAIVEALYARVREAIDLHHGALEALAEALLERETLEGAEALAILHAHGVTTEDPLRRRAVDDRLRGSRRPGSVRLSP</sequence>
<dbReference type="AlphaFoldDB" id="X2LBJ6"/>
<dbReference type="GO" id="GO:0005886">
    <property type="term" value="C:plasma membrane"/>
    <property type="evidence" value="ECO:0007669"/>
    <property type="project" value="TreeGrafter"/>
</dbReference>
<keyword evidence="7" id="KW-0479">Metal-binding</keyword>
<dbReference type="InterPro" id="IPR037219">
    <property type="entry name" value="Peptidase_M41-like"/>
</dbReference>
<organism evidence="18">
    <name type="scientific">uncultured bacterium lac127</name>
    <dbReference type="NCBI Taxonomy" id="1447237"/>
    <lineage>
        <taxon>Bacteria</taxon>
        <taxon>environmental samples</taxon>
    </lineage>
</organism>
<evidence type="ECO:0000256" key="11">
    <source>
        <dbReference type="ARBA" id="ARBA00022840"/>
    </source>
</evidence>
<dbReference type="FunFam" id="1.10.8.60:FF:000001">
    <property type="entry name" value="ATP-dependent zinc metalloprotease FtsH"/>
    <property type="match status" value="1"/>
</dbReference>
<evidence type="ECO:0000256" key="1">
    <source>
        <dbReference type="ARBA" id="ARBA00001947"/>
    </source>
</evidence>
<dbReference type="GO" id="GO:0006508">
    <property type="term" value="P:proteolysis"/>
    <property type="evidence" value="ECO:0007669"/>
    <property type="project" value="UniProtKB-KW"/>
</dbReference>
<keyword evidence="11 15" id="KW-0067">ATP-binding</keyword>
<evidence type="ECO:0000256" key="14">
    <source>
        <dbReference type="ARBA" id="ARBA00023136"/>
    </source>
</evidence>
<dbReference type="GO" id="GO:0030163">
    <property type="term" value="P:protein catabolic process"/>
    <property type="evidence" value="ECO:0007669"/>
    <property type="project" value="TreeGrafter"/>
</dbReference>
<dbReference type="GO" id="GO:0004176">
    <property type="term" value="F:ATP-dependent peptidase activity"/>
    <property type="evidence" value="ECO:0007669"/>
    <property type="project" value="InterPro"/>
</dbReference>
<evidence type="ECO:0000256" key="15">
    <source>
        <dbReference type="RuleBase" id="RU003651"/>
    </source>
</evidence>
<keyword evidence="12 16" id="KW-1133">Transmembrane helix</keyword>
<evidence type="ECO:0000256" key="5">
    <source>
        <dbReference type="ARBA" id="ARBA00022670"/>
    </source>
</evidence>
<evidence type="ECO:0000256" key="2">
    <source>
        <dbReference type="ARBA" id="ARBA00004370"/>
    </source>
</evidence>
<dbReference type="Pfam" id="PF01434">
    <property type="entry name" value="Peptidase_M41"/>
    <property type="match status" value="1"/>
</dbReference>
<dbReference type="Gene3D" id="1.20.58.760">
    <property type="entry name" value="Peptidase M41"/>
    <property type="match status" value="1"/>
</dbReference>
<evidence type="ECO:0000256" key="10">
    <source>
        <dbReference type="ARBA" id="ARBA00022833"/>
    </source>
</evidence>
<comment type="similarity">
    <text evidence="3">In the C-terminal section; belongs to the peptidase M41 family.</text>
</comment>
<dbReference type="SUPFAM" id="SSF52540">
    <property type="entry name" value="P-loop containing nucleoside triphosphate hydrolases"/>
    <property type="match status" value="1"/>
</dbReference>
<dbReference type="InterPro" id="IPR041569">
    <property type="entry name" value="AAA_lid_3"/>
</dbReference>
<dbReference type="InterPro" id="IPR003960">
    <property type="entry name" value="ATPase_AAA_CS"/>
</dbReference>
<keyword evidence="6 16" id="KW-0812">Transmembrane</keyword>
<dbReference type="PANTHER" id="PTHR23076">
    <property type="entry name" value="METALLOPROTEASE M41 FTSH"/>
    <property type="match status" value="1"/>
</dbReference>
<keyword evidence="14 16" id="KW-0472">Membrane</keyword>
<dbReference type="GO" id="GO:0008270">
    <property type="term" value="F:zinc ion binding"/>
    <property type="evidence" value="ECO:0007669"/>
    <property type="project" value="InterPro"/>
</dbReference>
<evidence type="ECO:0000313" key="18">
    <source>
        <dbReference type="EMBL" id="AHN97885.1"/>
    </source>
</evidence>
<comment type="similarity">
    <text evidence="15">Belongs to the AAA ATPase family.</text>
</comment>
<feature type="domain" description="AAA+ ATPase" evidence="17">
    <location>
        <begin position="200"/>
        <end position="336"/>
    </location>
</feature>
<dbReference type="PROSITE" id="PS00674">
    <property type="entry name" value="AAA"/>
    <property type="match status" value="1"/>
</dbReference>
<dbReference type="InterPro" id="IPR003593">
    <property type="entry name" value="AAA+_ATPase"/>
</dbReference>
<evidence type="ECO:0000256" key="6">
    <source>
        <dbReference type="ARBA" id="ARBA00022692"/>
    </source>
</evidence>
<keyword evidence="13 18" id="KW-0482">Metalloprotease</keyword>
<protein>
    <submittedName>
        <fullName evidence="18">ATP-dependent metalloprotease</fullName>
    </submittedName>
</protein>
<dbReference type="GO" id="GO:0004222">
    <property type="term" value="F:metalloendopeptidase activity"/>
    <property type="evidence" value="ECO:0007669"/>
    <property type="project" value="InterPro"/>
</dbReference>
<accession>X2LBJ6</accession>
<reference evidence="18" key="1">
    <citation type="submission" date="2013-10" db="EMBL/GenBank/DDBJ databases">
        <title>Functional metagenomics reveals novel beta-galactosidases not predictable from gene sequences.</title>
        <authorList>
            <person name="Cheng J."/>
            <person name="Engel K."/>
            <person name="Romantsov T."/>
            <person name="Neufeld J.D."/>
            <person name="Rose D.R."/>
            <person name="Charles T.C."/>
        </authorList>
    </citation>
    <scope>NUCLEOTIDE SEQUENCE</scope>
</reference>
<evidence type="ECO:0000256" key="9">
    <source>
        <dbReference type="ARBA" id="ARBA00022801"/>
    </source>
</evidence>
<dbReference type="Pfam" id="PF17862">
    <property type="entry name" value="AAA_lid_3"/>
    <property type="match status" value="1"/>
</dbReference>
<dbReference type="InterPro" id="IPR003959">
    <property type="entry name" value="ATPase_AAA_core"/>
</dbReference>
<dbReference type="EMBL" id="KF796603">
    <property type="protein sequence ID" value="AHN97885.1"/>
    <property type="molecule type" value="Genomic_DNA"/>
</dbReference>
<evidence type="ECO:0000259" key="17">
    <source>
        <dbReference type="SMART" id="SM00382"/>
    </source>
</evidence>
<dbReference type="InterPro" id="IPR027417">
    <property type="entry name" value="P-loop_NTPase"/>
</dbReference>
<name>X2LBJ6_9BACT</name>
<evidence type="ECO:0000256" key="8">
    <source>
        <dbReference type="ARBA" id="ARBA00022741"/>
    </source>
</evidence>
<feature type="transmembrane region" description="Helical" evidence="16">
    <location>
        <begin position="20"/>
        <end position="39"/>
    </location>
</feature>
<dbReference type="SUPFAM" id="SSF140990">
    <property type="entry name" value="FtsH protease domain-like"/>
    <property type="match status" value="1"/>
</dbReference>
<evidence type="ECO:0000256" key="4">
    <source>
        <dbReference type="ARBA" id="ARBA00022475"/>
    </source>
</evidence>
<dbReference type="GO" id="GO:0016887">
    <property type="term" value="F:ATP hydrolysis activity"/>
    <property type="evidence" value="ECO:0007669"/>
    <property type="project" value="InterPro"/>
</dbReference>
<evidence type="ECO:0000256" key="12">
    <source>
        <dbReference type="ARBA" id="ARBA00022989"/>
    </source>
</evidence>
<dbReference type="SMART" id="SM00382">
    <property type="entry name" value="AAA"/>
    <property type="match status" value="1"/>
</dbReference>
<evidence type="ECO:0000256" key="3">
    <source>
        <dbReference type="ARBA" id="ARBA00010044"/>
    </source>
</evidence>
<proteinExistence type="inferred from homology"/>
<dbReference type="Gene3D" id="1.10.8.60">
    <property type="match status" value="1"/>
</dbReference>
<dbReference type="Pfam" id="PF00004">
    <property type="entry name" value="AAA"/>
    <property type="match status" value="1"/>
</dbReference>
<keyword evidence="8 15" id="KW-0547">Nucleotide-binding</keyword>
<dbReference type="GO" id="GO:0005524">
    <property type="term" value="F:ATP binding"/>
    <property type="evidence" value="ECO:0007669"/>
    <property type="project" value="UniProtKB-KW"/>
</dbReference>
<dbReference type="InterPro" id="IPR000642">
    <property type="entry name" value="Peptidase_M41"/>
</dbReference>
<keyword evidence="9" id="KW-0378">Hydrolase</keyword>
<feature type="transmembrane region" description="Helical" evidence="16">
    <location>
        <begin position="126"/>
        <end position="144"/>
    </location>
</feature>
<comment type="cofactor">
    <cofactor evidence="1">
        <name>Zn(2+)</name>
        <dbReference type="ChEBI" id="CHEBI:29105"/>
    </cofactor>
</comment>
<dbReference type="PANTHER" id="PTHR23076:SF97">
    <property type="entry name" value="ATP-DEPENDENT ZINC METALLOPROTEASE YME1L1"/>
    <property type="match status" value="1"/>
</dbReference>
<keyword evidence="5 18" id="KW-0645">Protease</keyword>
<keyword evidence="10" id="KW-0862">Zinc</keyword>
<dbReference type="Pfam" id="PF06480">
    <property type="entry name" value="FtsH_ext"/>
    <property type="match status" value="1"/>
</dbReference>
<keyword evidence="4" id="KW-1003">Cell membrane</keyword>